<dbReference type="Proteomes" id="UP000190787">
    <property type="component" value="Unassembled WGS sequence"/>
</dbReference>
<dbReference type="NCBIfam" id="TIGR01686">
    <property type="entry name" value="FkbH"/>
    <property type="match status" value="1"/>
</dbReference>
<feature type="domain" description="N-acetyltransferase" evidence="1">
    <location>
        <begin position="508"/>
        <end position="657"/>
    </location>
</feature>
<dbReference type="SUPFAM" id="SSF56784">
    <property type="entry name" value="HAD-like"/>
    <property type="match status" value="1"/>
</dbReference>
<comment type="caution">
    <text evidence="2">The sequence shown here is derived from an EMBL/GenBank/DDBJ whole genome shotgun (WGS) entry which is preliminary data.</text>
</comment>
<sequence length="671" mass="71801">MNGGKQELSRAIRAQVDALAGELQVLAKAPGPAALQQARTGCALLAHHLAQGEAAQGFAALAGWLKLTYGAARLSETGAACDATLAALWHDRLSPELSGAARTTLIQGVARLTETLARPPGRALRVLFIGDCLIWDIATQLQIAAAAEGLAITPHLCAQRDAAELRRALDKAGPVDLVFYAPFGFGFAQSYARALAPGAAWRPMARDLPGLRAALDEVEATLSHLLAGTDAPIYLHDVSGTRQASGWRGAVTDHIGARRRARVAAWLNARLDALAQRAARPFLRIPEAAEAHRLGAAAGRVLFEAGDLHPTALAASLASGPYLRACRAAHLLARRKLVVSDLDNTLWAGEIGEGPITHHHDRQALLLRLKARGVLLAVASKNDPANVNWRGAALRASDFVACEIDWAPKAGNIAKIAARLNLAPESFVFLDDRADERALAEAGCPGLLALDPNAPETWQLLDDWAVQRAAFAGSDRTTLYQARAARQAYVATPSEDPGAAYRQLGLRVAIRTAKRRDLPRVGELIARTNQFNTTQVPISAKELSHPSRRVLIAEARDRFGSMGIVSALVIADGAEASEITQFVLSCRAFGYGIETALLQTALAARPGRRPLHGRINESPLNAPCREVYAANGFKLRDGIWEAQEPRPDLIPDWLSLDIAPDLRAIPAQVSE</sequence>
<dbReference type="PROSITE" id="PS51186">
    <property type="entry name" value="GNAT"/>
    <property type="match status" value="1"/>
</dbReference>
<organism evidence="2 3">
    <name type="scientific">Thioclava sediminum</name>
    <dbReference type="NCBI Taxonomy" id="1915319"/>
    <lineage>
        <taxon>Bacteria</taxon>
        <taxon>Pseudomonadati</taxon>
        <taxon>Pseudomonadota</taxon>
        <taxon>Alphaproteobacteria</taxon>
        <taxon>Rhodobacterales</taxon>
        <taxon>Paracoccaceae</taxon>
        <taxon>Thioclava</taxon>
    </lineage>
</organism>
<dbReference type="Gene3D" id="3.40.50.1000">
    <property type="entry name" value="HAD superfamily/HAD-like"/>
    <property type="match status" value="1"/>
</dbReference>
<protein>
    <recommendedName>
        <fullName evidence="1">N-acetyltransferase domain-containing protein</fullName>
    </recommendedName>
</protein>
<proteinExistence type="predicted"/>
<dbReference type="InterPro" id="IPR036412">
    <property type="entry name" value="HAD-like_sf"/>
</dbReference>
<name>A0ABX3MZF6_9RHOB</name>
<keyword evidence="3" id="KW-1185">Reference proteome</keyword>
<dbReference type="InterPro" id="IPR023214">
    <property type="entry name" value="HAD_sf"/>
</dbReference>
<dbReference type="NCBIfam" id="TIGR01681">
    <property type="entry name" value="HAD-SF-IIIC"/>
    <property type="match status" value="1"/>
</dbReference>
<reference evidence="2 3" key="1">
    <citation type="submission" date="2016-11" db="EMBL/GenBank/DDBJ databases">
        <title>A multilocus sequence analysis scheme for characterization of bacteria in the genus Thioclava.</title>
        <authorList>
            <person name="Liu Y."/>
            <person name="Shao Z."/>
        </authorList>
    </citation>
    <scope>NUCLEOTIDE SEQUENCE [LARGE SCALE GENOMIC DNA]</scope>
    <source>
        <strain evidence="2 3">TAW-CT134</strain>
    </source>
</reference>
<accession>A0ABX3MZF6</accession>
<dbReference type="InterPro" id="IPR000182">
    <property type="entry name" value="GNAT_dom"/>
</dbReference>
<dbReference type="Gene3D" id="3.40.630.30">
    <property type="match status" value="1"/>
</dbReference>
<evidence type="ECO:0000259" key="1">
    <source>
        <dbReference type="PROSITE" id="PS51186"/>
    </source>
</evidence>
<evidence type="ECO:0000313" key="2">
    <source>
        <dbReference type="EMBL" id="OOY25072.1"/>
    </source>
</evidence>
<dbReference type="EMBL" id="MPZV01000001">
    <property type="protein sequence ID" value="OOY25072.1"/>
    <property type="molecule type" value="Genomic_DNA"/>
</dbReference>
<dbReference type="RefSeq" id="WP_078603710.1">
    <property type="nucleotide sequence ID" value="NZ_MPZV01000001.1"/>
</dbReference>
<dbReference type="InterPro" id="IPR010033">
    <property type="entry name" value="HAD_SF_ppase_IIIC"/>
</dbReference>
<evidence type="ECO:0000313" key="3">
    <source>
        <dbReference type="Proteomes" id="UP000190787"/>
    </source>
</evidence>
<gene>
    <name evidence="2" type="ORF">BMI91_01145</name>
</gene>
<dbReference type="InterPro" id="IPR010037">
    <property type="entry name" value="FkbH_domain"/>
</dbReference>